<dbReference type="Proteomes" id="UP000287416">
    <property type="component" value="Segment"/>
</dbReference>
<sequence>MNIERDVIITPEGETFINVWPLSAIHYNGTCNAELSAEFIHKALKFKDGEDIISFINDFVTNGLNSIIGLPNTPSTIYDIMNIFEMASRECEARFPEFRLVLNK</sequence>
<proteinExistence type="predicted"/>
<organism evidence="1 2">
    <name type="scientific">Acinetobacter phage AbTZA1</name>
    <dbReference type="NCBI Taxonomy" id="2500827"/>
    <lineage>
        <taxon>Viruses</taxon>
        <taxon>Duplodnaviria</taxon>
        <taxon>Heunggongvirae</taxon>
        <taxon>Uroviricota</taxon>
        <taxon>Caudoviricetes</taxon>
        <taxon>Pantevenvirales</taxon>
        <taxon>Straboviridae</taxon>
        <taxon>Twarogvirinae</taxon>
        <taxon>Hadassahvirus</taxon>
        <taxon>Hadassahvirus azbtza1</taxon>
    </lineage>
</organism>
<reference evidence="1 2" key="1">
    <citation type="submission" date="2018-12" db="EMBL/GenBank/DDBJ databases">
        <title>Successful treatment of antibiotic resistant microbial bone infection with bacteriophages.</title>
        <authorList>
            <person name="Nir-Paz R."/>
            <person name="Gelman D."/>
            <person name="Khouri A."/>
            <person name="Sisson B.M."/>
            <person name="Fackler J."/>
            <person name="Oren S.A."/>
            <person name="Khalifa L."/>
            <person name="Rimon A."/>
            <person name="Glazer S.C."/>
            <person name="Moses A.E."/>
            <person name="Yoram W."/>
            <person name="Schooley R.T."/>
            <person name="Hazan R."/>
        </authorList>
    </citation>
    <scope>NUCLEOTIDE SEQUENCE [LARGE SCALE GENOMIC DNA]</scope>
</reference>
<dbReference type="KEGG" id="vg:55811617"/>
<protein>
    <submittedName>
        <fullName evidence="1">Uncharacterized protein</fullName>
    </submittedName>
</protein>
<name>A0A3Q9R7A3_9CAUD</name>
<evidence type="ECO:0000313" key="1">
    <source>
        <dbReference type="EMBL" id="AZU98696.1"/>
    </source>
</evidence>
<dbReference type="RefSeq" id="YP_009882068.1">
    <property type="nucleotide sequence ID" value="NC_049445.1"/>
</dbReference>
<dbReference type="EMBL" id="MK278860">
    <property type="protein sequence ID" value="AZU98696.1"/>
    <property type="molecule type" value="Genomic_DNA"/>
</dbReference>
<keyword evidence="2" id="KW-1185">Reference proteome</keyword>
<dbReference type="GeneID" id="55811617"/>
<evidence type="ECO:0000313" key="2">
    <source>
        <dbReference type="Proteomes" id="UP000287416"/>
    </source>
</evidence>
<accession>A0A3Q9R7A3</accession>